<keyword evidence="6" id="KW-0406">Ion transport</keyword>
<organism evidence="10 11">
    <name type="scientific">Gloeothece verrucosa (strain PCC 7822)</name>
    <name type="common">Cyanothece sp. (strain PCC 7822)</name>
    <dbReference type="NCBI Taxonomy" id="497965"/>
    <lineage>
        <taxon>Bacteria</taxon>
        <taxon>Bacillati</taxon>
        <taxon>Cyanobacteriota</taxon>
        <taxon>Cyanophyceae</taxon>
        <taxon>Oscillatoriophycideae</taxon>
        <taxon>Chroococcales</taxon>
        <taxon>Aphanothecaceae</taxon>
        <taxon>Gloeothece</taxon>
        <taxon>Gloeothece verrucosa</taxon>
    </lineage>
</organism>
<dbReference type="RefSeq" id="WP_013324114.1">
    <property type="nucleotide sequence ID" value="NC_014501.1"/>
</dbReference>
<evidence type="ECO:0000256" key="1">
    <source>
        <dbReference type="ARBA" id="ARBA00004651"/>
    </source>
</evidence>
<evidence type="ECO:0000256" key="6">
    <source>
        <dbReference type="ARBA" id="ARBA00023065"/>
    </source>
</evidence>
<reference evidence="11" key="1">
    <citation type="journal article" date="2011" name="MBio">
        <title>Novel metabolic attributes of the genus Cyanothece, comprising a group of unicellular nitrogen-fixing Cyanobacteria.</title>
        <authorList>
            <person name="Bandyopadhyay A."/>
            <person name="Elvitigala T."/>
            <person name="Welsh E."/>
            <person name="Stockel J."/>
            <person name="Liberton M."/>
            <person name="Min H."/>
            <person name="Sherman L.A."/>
            <person name="Pakrasi H.B."/>
        </authorList>
    </citation>
    <scope>NUCLEOTIDE SEQUENCE [LARGE SCALE GENOMIC DNA]</scope>
    <source>
        <strain evidence="11">PCC 7822</strain>
    </source>
</reference>
<feature type="transmembrane region" description="Helical" evidence="9">
    <location>
        <begin position="241"/>
        <end position="259"/>
    </location>
</feature>
<proteinExistence type="inferred from homology"/>
<dbReference type="eggNOG" id="COG3781">
    <property type="taxonomic scope" value="Bacteria"/>
</dbReference>
<feature type="transmembrane region" description="Helical" evidence="9">
    <location>
        <begin position="54"/>
        <end position="73"/>
    </location>
</feature>
<dbReference type="GO" id="GO:0005886">
    <property type="term" value="C:plasma membrane"/>
    <property type="evidence" value="ECO:0007669"/>
    <property type="project" value="UniProtKB-SubCell"/>
</dbReference>
<name>E0U7W1_GLOV7</name>
<evidence type="ECO:0000313" key="10">
    <source>
        <dbReference type="EMBL" id="ADN16048.1"/>
    </source>
</evidence>
<evidence type="ECO:0000256" key="3">
    <source>
        <dbReference type="ARBA" id="ARBA00022475"/>
    </source>
</evidence>
<keyword evidence="2" id="KW-0813">Transport</keyword>
<gene>
    <name evidence="10" type="ordered locus">Cyan7822_4129</name>
</gene>
<dbReference type="OrthoDB" id="445589at2"/>
<sequence>MFSWGWFSWFKDAIELKDSKFWLNILPSVLVFGFIGVSVTILDFWELWKPWQGIGDITTNVACNLVLGLLLVFRTNTAYERFWQGRNHWGKITVNVRNLAREIQIQISEEIEPQKPDKKAILKLLGAFVITTKLYLRRQSINHELDDLMEKHQIIALEKANNPPLEICFWISTYLQQAYQQQKIDSNQQVMMISLLNELVAGLTSCDRIRTTPIPFFYRSFIKKLLLIYCGFLPFSLVDKIHWWTGFTVIFISLILLSVEEIATQIENPFGNDDPDLPLDEICQTILNNINSVIAFGENQYKNQDFCLPHLSENLSVEMIDKSL</sequence>
<evidence type="ECO:0000256" key="7">
    <source>
        <dbReference type="ARBA" id="ARBA00023136"/>
    </source>
</evidence>
<dbReference type="EMBL" id="CP002198">
    <property type="protein sequence ID" value="ADN16048.1"/>
    <property type="molecule type" value="Genomic_DNA"/>
</dbReference>
<dbReference type="InterPro" id="IPR044669">
    <property type="entry name" value="YneE/VCCN1/2-like"/>
</dbReference>
<keyword evidence="5 9" id="KW-1133">Transmembrane helix</keyword>
<keyword evidence="7 9" id="KW-0472">Membrane</keyword>
<dbReference type="Proteomes" id="UP000008206">
    <property type="component" value="Chromosome"/>
</dbReference>
<dbReference type="PANTHER" id="PTHR33281">
    <property type="entry name" value="UPF0187 PROTEIN YNEE"/>
    <property type="match status" value="1"/>
</dbReference>
<evidence type="ECO:0000313" key="11">
    <source>
        <dbReference type="Proteomes" id="UP000008206"/>
    </source>
</evidence>
<evidence type="ECO:0008006" key="12">
    <source>
        <dbReference type="Google" id="ProtNLM"/>
    </source>
</evidence>
<evidence type="ECO:0000256" key="5">
    <source>
        <dbReference type="ARBA" id="ARBA00022989"/>
    </source>
</evidence>
<comment type="similarity">
    <text evidence="8">Belongs to the anion channel-forming bestrophin (TC 1.A.46) family.</text>
</comment>
<dbReference type="HOGENOM" id="CLU_029790_4_1_3"/>
<feature type="transmembrane region" description="Helical" evidence="9">
    <location>
        <begin position="21"/>
        <end position="42"/>
    </location>
</feature>
<evidence type="ECO:0000256" key="9">
    <source>
        <dbReference type="SAM" id="Phobius"/>
    </source>
</evidence>
<dbReference type="Pfam" id="PF25539">
    <property type="entry name" value="Bestrophin_2"/>
    <property type="match status" value="1"/>
</dbReference>
<keyword evidence="11" id="KW-1185">Reference proteome</keyword>
<dbReference type="KEGG" id="cyj:Cyan7822_4129"/>
<evidence type="ECO:0000256" key="4">
    <source>
        <dbReference type="ARBA" id="ARBA00022692"/>
    </source>
</evidence>
<feature type="transmembrane region" description="Helical" evidence="9">
    <location>
        <begin position="216"/>
        <end position="235"/>
    </location>
</feature>
<dbReference type="AlphaFoldDB" id="E0U7W1"/>
<dbReference type="PANTHER" id="PTHR33281:SF19">
    <property type="entry name" value="VOLTAGE-DEPENDENT ANION CHANNEL-FORMING PROTEIN YNEE"/>
    <property type="match status" value="1"/>
</dbReference>
<keyword evidence="3" id="KW-1003">Cell membrane</keyword>
<keyword evidence="4 9" id="KW-0812">Transmembrane</keyword>
<evidence type="ECO:0000256" key="8">
    <source>
        <dbReference type="ARBA" id="ARBA00034708"/>
    </source>
</evidence>
<comment type="subcellular location">
    <subcellularLocation>
        <location evidence="1">Cell membrane</location>
        <topology evidence="1">Multi-pass membrane protein</topology>
    </subcellularLocation>
</comment>
<accession>E0U7W1</accession>
<dbReference type="GO" id="GO:0005254">
    <property type="term" value="F:chloride channel activity"/>
    <property type="evidence" value="ECO:0007669"/>
    <property type="project" value="InterPro"/>
</dbReference>
<evidence type="ECO:0000256" key="2">
    <source>
        <dbReference type="ARBA" id="ARBA00022448"/>
    </source>
</evidence>
<protein>
    <recommendedName>
        <fullName evidence="12">Bestrophin-like protein</fullName>
    </recommendedName>
</protein>